<dbReference type="InterPro" id="IPR015797">
    <property type="entry name" value="NUDIX_hydrolase-like_dom_sf"/>
</dbReference>
<name>A0ABZ2XD37_9RHOO</name>
<dbReference type="Proteomes" id="UP001479520">
    <property type="component" value="Chromosome"/>
</dbReference>
<keyword evidence="6" id="KW-1185">Reference proteome</keyword>
<dbReference type="RefSeq" id="WP_341743221.1">
    <property type="nucleotide sequence ID" value="NZ_CP151406.1"/>
</dbReference>
<comment type="cofactor">
    <cofactor evidence="1">
        <name>Mg(2+)</name>
        <dbReference type="ChEBI" id="CHEBI:18420"/>
    </cofactor>
</comment>
<dbReference type="Pfam" id="PF00293">
    <property type="entry name" value="NUDIX"/>
    <property type="match status" value="1"/>
</dbReference>
<evidence type="ECO:0000256" key="3">
    <source>
        <dbReference type="ARBA" id="ARBA00022842"/>
    </source>
</evidence>
<dbReference type="PROSITE" id="PS51462">
    <property type="entry name" value="NUDIX"/>
    <property type="match status" value="1"/>
</dbReference>
<gene>
    <name evidence="5" type="ORF">AADV58_11335</name>
</gene>
<dbReference type="SUPFAM" id="SSF55811">
    <property type="entry name" value="Nudix"/>
    <property type="match status" value="1"/>
</dbReference>
<keyword evidence="3" id="KW-0460">Magnesium</keyword>
<dbReference type="Gene3D" id="3.90.79.10">
    <property type="entry name" value="Nucleoside Triphosphate Pyrophosphohydrolase"/>
    <property type="match status" value="1"/>
</dbReference>
<evidence type="ECO:0000313" key="6">
    <source>
        <dbReference type="Proteomes" id="UP001479520"/>
    </source>
</evidence>
<dbReference type="InterPro" id="IPR000086">
    <property type="entry name" value="NUDIX_hydrolase_dom"/>
</dbReference>
<organism evidence="5 6">
    <name type="scientific">Azonexus hydrophilus</name>
    <dbReference type="NCBI Taxonomy" id="418702"/>
    <lineage>
        <taxon>Bacteria</taxon>
        <taxon>Pseudomonadati</taxon>
        <taxon>Pseudomonadota</taxon>
        <taxon>Betaproteobacteria</taxon>
        <taxon>Rhodocyclales</taxon>
        <taxon>Azonexaceae</taxon>
        <taxon>Azonexus</taxon>
    </lineage>
</organism>
<dbReference type="EMBL" id="CP151406">
    <property type="protein sequence ID" value="WZJ20546.1"/>
    <property type="molecule type" value="Genomic_DNA"/>
</dbReference>
<evidence type="ECO:0000259" key="4">
    <source>
        <dbReference type="PROSITE" id="PS51462"/>
    </source>
</evidence>
<keyword evidence="2" id="KW-0378">Hydrolase</keyword>
<proteinExistence type="predicted"/>
<dbReference type="PANTHER" id="PTHR43046:SF12">
    <property type="entry name" value="GDP-MANNOSE MANNOSYL HYDROLASE"/>
    <property type="match status" value="1"/>
</dbReference>
<reference evidence="5 6" key="1">
    <citation type="submission" date="2024-04" db="EMBL/GenBank/DDBJ databases">
        <title>Dissimilatory iodate-reducing microorganisms contribute to the enrichment of iodine in groundwater.</title>
        <authorList>
            <person name="Jiang Z."/>
        </authorList>
    </citation>
    <scope>NUCLEOTIDE SEQUENCE [LARGE SCALE GENOMIC DNA]</scope>
    <source>
        <strain evidence="5 6">NCP973</strain>
    </source>
</reference>
<sequence length="185" mass="20417">MIVPTQTEFHNAMQALPLVSVDWVVVDVDGRVLTGWRENAPARHCWFTPGGRIRKGEPLQAALARVAAVELGVDDATAQAWAGRARLMGVWDHFYPDSAFCANTPTHYVNLPHCLVLDAAESVVLKLALPGKLQAVDGPQAAYLAQHGAWRWLSPAEDAAHEQPAHAYVQPYLRWVAELIQRSVR</sequence>
<accession>A0ABZ2XD37</accession>
<evidence type="ECO:0000313" key="5">
    <source>
        <dbReference type="EMBL" id="WZJ20546.1"/>
    </source>
</evidence>
<evidence type="ECO:0000256" key="1">
    <source>
        <dbReference type="ARBA" id="ARBA00001946"/>
    </source>
</evidence>
<dbReference type="PANTHER" id="PTHR43046">
    <property type="entry name" value="GDP-MANNOSE MANNOSYL HYDROLASE"/>
    <property type="match status" value="1"/>
</dbReference>
<feature type="domain" description="Nudix hydrolase" evidence="4">
    <location>
        <begin position="15"/>
        <end position="178"/>
    </location>
</feature>
<evidence type="ECO:0000256" key="2">
    <source>
        <dbReference type="ARBA" id="ARBA00022801"/>
    </source>
</evidence>
<protein>
    <submittedName>
        <fullName evidence="5">NUDIX domain-containing protein</fullName>
    </submittedName>
</protein>